<evidence type="ECO:0000256" key="1">
    <source>
        <dbReference type="ARBA" id="ARBA00012506"/>
    </source>
</evidence>
<dbReference type="EMBL" id="BRXR01000001">
    <property type="protein sequence ID" value="GLC32217.1"/>
    <property type="molecule type" value="Genomic_DNA"/>
</dbReference>
<evidence type="ECO:0000256" key="3">
    <source>
        <dbReference type="ARBA" id="ARBA00022741"/>
    </source>
</evidence>
<evidence type="ECO:0000259" key="7">
    <source>
        <dbReference type="PROSITE" id="PS51831"/>
    </source>
</evidence>
<dbReference type="Pfam" id="PF01966">
    <property type="entry name" value="HD"/>
    <property type="match status" value="1"/>
</dbReference>
<dbReference type="NCBIfam" id="TIGR00488">
    <property type="entry name" value="bis(5'-nucleosyl)-tetraphosphatase (symmetrical) YqeK"/>
    <property type="match status" value="1"/>
</dbReference>
<keyword evidence="5" id="KW-0408">Iron</keyword>
<feature type="domain" description="HD" evidence="7">
    <location>
        <begin position="19"/>
        <end position="134"/>
    </location>
</feature>
<dbReference type="InterPro" id="IPR005249">
    <property type="entry name" value="YqeK"/>
</dbReference>
<name>A0ABQ5NAC2_9CLOT</name>
<dbReference type="GO" id="GO:0016787">
    <property type="term" value="F:hydrolase activity"/>
    <property type="evidence" value="ECO:0007669"/>
    <property type="project" value="UniProtKB-KW"/>
</dbReference>
<evidence type="ECO:0000256" key="5">
    <source>
        <dbReference type="ARBA" id="ARBA00023004"/>
    </source>
</evidence>
<dbReference type="InterPro" id="IPR051094">
    <property type="entry name" value="Diverse_Catalytic_Enzymes"/>
</dbReference>
<comment type="catalytic activity">
    <reaction evidence="6">
        <text>P(1),P(4)-bis(5'-adenosyl) tetraphosphate + H2O = 2 ADP + 2 H(+)</text>
        <dbReference type="Rhea" id="RHEA:24252"/>
        <dbReference type="ChEBI" id="CHEBI:15377"/>
        <dbReference type="ChEBI" id="CHEBI:15378"/>
        <dbReference type="ChEBI" id="CHEBI:58141"/>
        <dbReference type="ChEBI" id="CHEBI:456216"/>
        <dbReference type="EC" id="3.6.1.41"/>
    </reaction>
</comment>
<sequence>MWSEQMMEDYLKKHLKGERYEHSIRVRNTAIELADFFKENKDRAKIAGLIHDCAKNMEDEEIINIIEENGYTIDEVEQKSPNIMHGLAGAIIAKEIMGVYEQDIFNAIAYHTTGRKNMSVLEKIIYIADYIEPMRNFPGVENLRELTYKNLDEALLMSFDNTIKYVIERKQLIHYKTIEARNCLMTILL</sequence>
<evidence type="ECO:0000256" key="6">
    <source>
        <dbReference type="ARBA" id="ARBA00049417"/>
    </source>
</evidence>
<dbReference type="PANTHER" id="PTHR35795">
    <property type="entry name" value="SLR1885 PROTEIN"/>
    <property type="match status" value="1"/>
</dbReference>
<dbReference type="PROSITE" id="PS51831">
    <property type="entry name" value="HD"/>
    <property type="match status" value="1"/>
</dbReference>
<keyword evidence="3" id="KW-0547">Nucleotide-binding</keyword>
<evidence type="ECO:0000256" key="2">
    <source>
        <dbReference type="ARBA" id="ARBA00022723"/>
    </source>
</evidence>
<protein>
    <recommendedName>
        <fullName evidence="1">bis(5'-nucleosyl)-tetraphosphatase (symmetrical)</fullName>
        <ecNumber evidence="1">3.6.1.41</ecNumber>
    </recommendedName>
</protein>
<dbReference type="Gene3D" id="1.10.3210.10">
    <property type="entry name" value="Hypothetical protein af1432"/>
    <property type="match status" value="1"/>
</dbReference>
<dbReference type="PANTHER" id="PTHR35795:SF1">
    <property type="entry name" value="BIS(5'-NUCLEOSYL)-TETRAPHOSPHATASE, SYMMETRICAL"/>
    <property type="match status" value="1"/>
</dbReference>
<dbReference type="RefSeq" id="WP_264851525.1">
    <property type="nucleotide sequence ID" value="NZ_BRXR01000001.1"/>
</dbReference>
<accession>A0ABQ5NAC2</accession>
<dbReference type="SUPFAM" id="SSF109604">
    <property type="entry name" value="HD-domain/PDEase-like"/>
    <property type="match status" value="1"/>
</dbReference>
<keyword evidence="9" id="KW-1185">Reference proteome</keyword>
<evidence type="ECO:0000313" key="9">
    <source>
        <dbReference type="Proteomes" id="UP001208567"/>
    </source>
</evidence>
<comment type="caution">
    <text evidence="8">The sequence shown here is derived from an EMBL/GenBank/DDBJ whole genome shotgun (WGS) entry which is preliminary data.</text>
</comment>
<keyword evidence="4 8" id="KW-0378">Hydrolase</keyword>
<dbReference type="InterPro" id="IPR006674">
    <property type="entry name" value="HD_domain"/>
</dbReference>
<dbReference type="InterPro" id="IPR003607">
    <property type="entry name" value="HD/PDEase_dom"/>
</dbReference>
<organism evidence="8 9">
    <name type="scientific">Clostridium omnivorum</name>
    <dbReference type="NCBI Taxonomy" id="1604902"/>
    <lineage>
        <taxon>Bacteria</taxon>
        <taxon>Bacillati</taxon>
        <taxon>Bacillota</taxon>
        <taxon>Clostridia</taxon>
        <taxon>Eubacteriales</taxon>
        <taxon>Clostridiaceae</taxon>
        <taxon>Clostridium</taxon>
    </lineage>
</organism>
<dbReference type="Proteomes" id="UP001208567">
    <property type="component" value="Unassembled WGS sequence"/>
</dbReference>
<gene>
    <name evidence="8" type="ORF">bsdE14_36270</name>
</gene>
<dbReference type="CDD" id="cd00077">
    <property type="entry name" value="HDc"/>
    <property type="match status" value="1"/>
</dbReference>
<dbReference type="EC" id="3.6.1.41" evidence="1"/>
<dbReference type="NCBIfam" id="TIGR00277">
    <property type="entry name" value="HDIG"/>
    <property type="match status" value="1"/>
</dbReference>
<dbReference type="SMART" id="SM00471">
    <property type="entry name" value="HDc"/>
    <property type="match status" value="1"/>
</dbReference>
<proteinExistence type="predicted"/>
<reference evidence="8 9" key="1">
    <citation type="journal article" date="2024" name="Int. J. Syst. Evol. Microbiol.">
        <title>Clostridium omnivorum sp. nov., isolated from anoxic soil under the treatment of reductive soil disinfestation.</title>
        <authorList>
            <person name="Ueki A."/>
            <person name="Tonouchi A."/>
            <person name="Kaku N."/>
            <person name="Honma S."/>
            <person name="Ueki K."/>
        </authorList>
    </citation>
    <scope>NUCLEOTIDE SEQUENCE [LARGE SCALE GENOMIC DNA]</scope>
    <source>
        <strain evidence="8 9">E14</strain>
    </source>
</reference>
<evidence type="ECO:0000256" key="4">
    <source>
        <dbReference type="ARBA" id="ARBA00022801"/>
    </source>
</evidence>
<keyword evidence="2" id="KW-0479">Metal-binding</keyword>
<evidence type="ECO:0000313" key="8">
    <source>
        <dbReference type="EMBL" id="GLC32217.1"/>
    </source>
</evidence>
<dbReference type="InterPro" id="IPR006675">
    <property type="entry name" value="HDIG_dom"/>
</dbReference>